<protein>
    <recommendedName>
        <fullName evidence="5">Probable lipopolysaccharide assembly protein A</fullName>
    </recommendedName>
</protein>
<dbReference type="PATRIC" id="fig|265726.11.peg.3063"/>
<keyword evidence="5" id="KW-0997">Cell inner membrane</keyword>
<evidence type="ECO:0000259" key="6">
    <source>
        <dbReference type="Pfam" id="PF06305"/>
    </source>
</evidence>
<organism evidence="7 8">
    <name type="scientific">Photobacterium halotolerans</name>
    <dbReference type="NCBI Taxonomy" id="265726"/>
    <lineage>
        <taxon>Bacteria</taxon>
        <taxon>Pseudomonadati</taxon>
        <taxon>Pseudomonadota</taxon>
        <taxon>Gammaproteobacteria</taxon>
        <taxon>Vibrionales</taxon>
        <taxon>Vibrionaceae</taxon>
        <taxon>Photobacterium</taxon>
    </lineage>
</organism>
<dbReference type="AlphaFoldDB" id="A0A0F5VGM7"/>
<comment type="subcellular location">
    <subcellularLocation>
        <location evidence="5">Cell inner membrane</location>
        <topology evidence="5">Single-pass membrane protein</topology>
    </subcellularLocation>
</comment>
<feature type="transmembrane region" description="Helical" evidence="5">
    <location>
        <begin position="44"/>
        <end position="64"/>
    </location>
</feature>
<dbReference type="Pfam" id="PF06305">
    <property type="entry name" value="LapA_dom"/>
    <property type="match status" value="1"/>
</dbReference>
<accession>A0A0F5VGM7</accession>
<proteinExistence type="inferred from homology"/>
<dbReference type="Proteomes" id="UP000033633">
    <property type="component" value="Unassembled WGS sequence"/>
</dbReference>
<comment type="function">
    <text evidence="5">Involved in the assembly of lipopolysaccharide (LPS).</text>
</comment>
<sequence>MKIVGIIILIACFLLTLALGAQNQVMVDFDFLIAKGQFQLSTLLGATFGIGFAIGWLICGSMYLKARFTKNRLTKKVAKQEKELEQLRSVETAKE</sequence>
<keyword evidence="4 5" id="KW-0472">Membrane</keyword>
<keyword evidence="3 5" id="KW-1133">Transmembrane helix</keyword>
<comment type="similarity">
    <text evidence="5">Belongs to the LapA family.</text>
</comment>
<dbReference type="GO" id="GO:0008653">
    <property type="term" value="P:lipopolysaccharide metabolic process"/>
    <property type="evidence" value="ECO:0007669"/>
    <property type="project" value="InterPro"/>
</dbReference>
<dbReference type="OrthoDB" id="7064015at2"/>
<dbReference type="InterPro" id="IPR010445">
    <property type="entry name" value="LapA_dom"/>
</dbReference>
<name>A0A0F5VGM7_9GAMM</name>
<dbReference type="HAMAP" id="MF_01948">
    <property type="entry name" value="LPS_assembly_LapA"/>
    <property type="match status" value="1"/>
</dbReference>
<keyword evidence="2 5" id="KW-0812">Transmembrane</keyword>
<evidence type="ECO:0000313" key="8">
    <source>
        <dbReference type="Proteomes" id="UP000033633"/>
    </source>
</evidence>
<evidence type="ECO:0000313" key="7">
    <source>
        <dbReference type="EMBL" id="KKD00625.1"/>
    </source>
</evidence>
<gene>
    <name evidence="5" type="primary">lapA</name>
    <name evidence="7" type="ORF">KY46_05820</name>
</gene>
<feature type="domain" description="Lipopolysaccharide assembly protein A" evidence="6">
    <location>
        <begin position="22"/>
        <end position="85"/>
    </location>
</feature>
<dbReference type="GO" id="GO:0005886">
    <property type="term" value="C:plasma membrane"/>
    <property type="evidence" value="ECO:0007669"/>
    <property type="project" value="UniProtKB-SubCell"/>
</dbReference>
<keyword evidence="1 5" id="KW-1003">Cell membrane</keyword>
<evidence type="ECO:0000256" key="2">
    <source>
        <dbReference type="ARBA" id="ARBA00022692"/>
    </source>
</evidence>
<comment type="caution">
    <text evidence="5">Lacks conserved residue(s) required for the propagation of feature annotation.</text>
</comment>
<evidence type="ECO:0000256" key="1">
    <source>
        <dbReference type="ARBA" id="ARBA00022475"/>
    </source>
</evidence>
<evidence type="ECO:0000256" key="4">
    <source>
        <dbReference type="ARBA" id="ARBA00023136"/>
    </source>
</evidence>
<reference evidence="7 8" key="1">
    <citation type="submission" date="2014-12" db="EMBL/GenBank/DDBJ databases">
        <title>Mercury Reductase activity and rhizosphere competence traits in the genome of root associated Photobacterium halotolerans MELD1.</title>
        <authorList>
            <person name="Mathew D.C."/>
            <person name="Huang C.-C."/>
        </authorList>
    </citation>
    <scope>NUCLEOTIDE SEQUENCE [LARGE SCALE GENOMIC DNA]</scope>
    <source>
        <strain evidence="7 8">MELD1</strain>
    </source>
</reference>
<evidence type="ECO:0000256" key="3">
    <source>
        <dbReference type="ARBA" id="ARBA00022989"/>
    </source>
</evidence>
<dbReference type="STRING" id="265726.KY46_05820"/>
<keyword evidence="8" id="KW-1185">Reference proteome</keyword>
<comment type="caution">
    <text evidence="7">The sequence shown here is derived from an EMBL/GenBank/DDBJ whole genome shotgun (WGS) entry which is preliminary data.</text>
</comment>
<evidence type="ECO:0000256" key="5">
    <source>
        <dbReference type="HAMAP-Rule" id="MF_01948"/>
    </source>
</evidence>
<dbReference type="RefSeq" id="WP_046219696.1">
    <property type="nucleotide sequence ID" value="NZ_JWYV01000003.1"/>
</dbReference>
<dbReference type="EMBL" id="JWYV01000003">
    <property type="protein sequence ID" value="KKD00625.1"/>
    <property type="molecule type" value="Genomic_DNA"/>
</dbReference>
<dbReference type="InterPro" id="IPR032906">
    <property type="entry name" value="LapA"/>
</dbReference>